<keyword evidence="3" id="KW-1185">Reference proteome</keyword>
<evidence type="ECO:0000313" key="3">
    <source>
        <dbReference type="Proteomes" id="UP000176998"/>
    </source>
</evidence>
<organism evidence="2 3">
    <name type="scientific">Colletotrichum orchidophilum</name>
    <dbReference type="NCBI Taxonomy" id="1209926"/>
    <lineage>
        <taxon>Eukaryota</taxon>
        <taxon>Fungi</taxon>
        <taxon>Dikarya</taxon>
        <taxon>Ascomycota</taxon>
        <taxon>Pezizomycotina</taxon>
        <taxon>Sordariomycetes</taxon>
        <taxon>Hypocreomycetidae</taxon>
        <taxon>Glomerellales</taxon>
        <taxon>Glomerellaceae</taxon>
        <taxon>Colletotrichum</taxon>
    </lineage>
</organism>
<evidence type="ECO:0000313" key="2">
    <source>
        <dbReference type="EMBL" id="OHE97856.1"/>
    </source>
</evidence>
<name>A0A1G4B944_9PEZI</name>
<feature type="compositionally biased region" description="Basic and acidic residues" evidence="1">
    <location>
        <begin position="12"/>
        <end position="23"/>
    </location>
</feature>
<gene>
    <name evidence="2" type="ORF">CORC01_06891</name>
</gene>
<feature type="region of interest" description="Disordered" evidence="1">
    <location>
        <begin position="65"/>
        <end position="88"/>
    </location>
</feature>
<dbReference type="AlphaFoldDB" id="A0A1G4B944"/>
<dbReference type="Proteomes" id="UP000176998">
    <property type="component" value="Unassembled WGS sequence"/>
</dbReference>
<sequence>MIIPEDMASVWSERKGGHEERAGEVLGQPGGFDIYVGAEEAAKGLGREVLAGRIATDDEVLRRDGVSQEVVRSLPTPRPCRRGRRARR</sequence>
<comment type="caution">
    <text evidence="2">The sequence shown here is derived from an EMBL/GenBank/DDBJ whole genome shotgun (WGS) entry which is preliminary data.</text>
</comment>
<evidence type="ECO:0000256" key="1">
    <source>
        <dbReference type="SAM" id="MobiDB-lite"/>
    </source>
</evidence>
<reference evidence="2 3" key="1">
    <citation type="submission" date="2016-09" db="EMBL/GenBank/DDBJ databases">
        <authorList>
            <person name="Capua I."/>
            <person name="De Benedictis P."/>
            <person name="Joannis T."/>
            <person name="Lombin L.H."/>
            <person name="Cattoli G."/>
        </authorList>
    </citation>
    <scope>NUCLEOTIDE SEQUENCE [LARGE SCALE GENOMIC DNA]</scope>
    <source>
        <strain evidence="2 3">IMI 309357</strain>
    </source>
</reference>
<feature type="compositionally biased region" description="Basic residues" evidence="1">
    <location>
        <begin position="79"/>
        <end position="88"/>
    </location>
</feature>
<protein>
    <submittedName>
        <fullName evidence="2">Uncharacterized protein</fullName>
    </submittedName>
</protein>
<dbReference type="EMBL" id="MJBS01000053">
    <property type="protein sequence ID" value="OHE97856.1"/>
    <property type="molecule type" value="Genomic_DNA"/>
</dbReference>
<feature type="region of interest" description="Disordered" evidence="1">
    <location>
        <begin position="1"/>
        <end position="24"/>
    </location>
</feature>
<dbReference type="RefSeq" id="XP_022475008.1">
    <property type="nucleotide sequence ID" value="XM_022618529.1"/>
</dbReference>
<proteinExistence type="predicted"/>
<accession>A0A1G4B944</accession>
<dbReference type="GeneID" id="34560039"/>